<dbReference type="GO" id="GO:0016301">
    <property type="term" value="F:kinase activity"/>
    <property type="evidence" value="ECO:0007669"/>
    <property type="project" value="UniProtKB-KW"/>
</dbReference>
<evidence type="ECO:0000313" key="2">
    <source>
        <dbReference type="EMBL" id="BAQ68102.1"/>
    </source>
</evidence>
<proteinExistence type="predicted"/>
<evidence type="ECO:0000313" key="3">
    <source>
        <dbReference type="Proteomes" id="UP000064912"/>
    </source>
</evidence>
<feature type="region of interest" description="Disordered" evidence="1">
    <location>
        <begin position="82"/>
        <end position="101"/>
    </location>
</feature>
<keyword evidence="2" id="KW-0808">Transferase</keyword>
<gene>
    <name evidence="2" type="primary">amb1252</name>
    <name evidence="2" type="ORF">NHU_00936</name>
</gene>
<dbReference type="KEGG" id="rsu:NHU_00936"/>
<name>A0A0D6AZ06_RHOSU</name>
<sequence length="101" mass="11224">MLREMQNVTGLDDSFQAGRAELITPLSRPAYGPARTFPREVSVGYSRPGRAAAQACQCRKGDRPVHVISDIWDAIRGQGRRTRPLPHCLRDRAASRTPEPV</sequence>
<accession>A0A0D6AZ06</accession>
<protein>
    <submittedName>
        <fullName evidence="2">Signal transduction histidine kinase</fullName>
    </submittedName>
</protein>
<keyword evidence="2" id="KW-0418">Kinase</keyword>
<dbReference type="EMBL" id="AP014800">
    <property type="protein sequence ID" value="BAQ68102.1"/>
    <property type="molecule type" value="Genomic_DNA"/>
</dbReference>
<dbReference type="AlphaFoldDB" id="A0A0D6AZ06"/>
<reference evidence="2 3" key="1">
    <citation type="submission" date="2015-02" db="EMBL/GenBank/DDBJ databases">
        <title>Genome sequene of Rhodovulum sulfidophilum DSM 2351.</title>
        <authorList>
            <person name="Nagao N."/>
        </authorList>
    </citation>
    <scope>NUCLEOTIDE SEQUENCE [LARGE SCALE GENOMIC DNA]</scope>
    <source>
        <strain evidence="2 3">DSM 2351</strain>
    </source>
</reference>
<dbReference type="Proteomes" id="UP000064912">
    <property type="component" value="Chromosome"/>
</dbReference>
<evidence type="ECO:0000256" key="1">
    <source>
        <dbReference type="SAM" id="MobiDB-lite"/>
    </source>
</evidence>
<dbReference type="PATRIC" id="fig|35806.4.peg.955"/>
<organism evidence="2 3">
    <name type="scientific">Rhodovulum sulfidophilum</name>
    <name type="common">Rhodobacter sulfidophilus</name>
    <dbReference type="NCBI Taxonomy" id="35806"/>
    <lineage>
        <taxon>Bacteria</taxon>
        <taxon>Pseudomonadati</taxon>
        <taxon>Pseudomonadota</taxon>
        <taxon>Alphaproteobacteria</taxon>
        <taxon>Rhodobacterales</taxon>
        <taxon>Paracoccaceae</taxon>
        <taxon>Rhodovulum</taxon>
    </lineage>
</organism>